<comment type="caution">
    <text evidence="6">The sequence shown here is derived from an EMBL/GenBank/DDBJ whole genome shotgun (WGS) entry which is preliminary data.</text>
</comment>
<sequence length="512" mass="56409">MRIETLLERRIDKTPGATFLTFPESAYTYREVGVRAQRYASALSSYGVEAGDRIGLFLPNSPPFLFAFFGACYLDAVVAPSNPEYTARELEHSLDLSNPRVLVTTSGLLNVAEQAASDSSVERILVVDNGGEYDSLPDRASACEPVEYEPGVGASSDVAVHVYTSGTTGPPKAVEGTHNGWTTSAIDFQKRMGLTHQDTLLTALPLFHANAQIYTTLGAAAAGAKVVLYEKFSSSRWWEWCREHGTTEFNAMGSMLKMLDNLPETDDDADNPVELVFSAGTPPELIEPFEDRFDLRVVEGYSLSEDPLLMLNPTDPAKRSVGSVGLPPAEKAIRVVDENGDECPTGEKGEIIMRSPGLMNGYHNQPKQTAEAIRDGWLYTGDYGRIDEDGFVYFVDRKKDIVRRGGENISSHEVEGVIKSLDGVDEVAIIPTPDEFYGEVVKALVRKKSDANLEPADVLAAVEGELSSFKIPEYVEFVEDFPYTPTGKVQKQKLRERERTEDVSHWERPDST</sequence>
<dbReference type="InterPro" id="IPR042099">
    <property type="entry name" value="ANL_N_sf"/>
</dbReference>
<dbReference type="EMBL" id="JBHSDJ010000122">
    <property type="protein sequence ID" value="MFC4248422.1"/>
    <property type="molecule type" value="Genomic_DNA"/>
</dbReference>
<name>A0ABD5P2L0_9EURY</name>
<accession>A0ABD5P2L0</accession>
<dbReference type="GO" id="GO:0016874">
    <property type="term" value="F:ligase activity"/>
    <property type="evidence" value="ECO:0007669"/>
    <property type="project" value="UniProtKB-KW"/>
</dbReference>
<organism evidence="6 7">
    <name type="scientific">Natribaculum luteum</name>
    <dbReference type="NCBI Taxonomy" id="1586232"/>
    <lineage>
        <taxon>Archaea</taxon>
        <taxon>Methanobacteriati</taxon>
        <taxon>Methanobacteriota</taxon>
        <taxon>Stenosarchaea group</taxon>
        <taxon>Halobacteria</taxon>
        <taxon>Halobacteriales</taxon>
        <taxon>Natrialbaceae</taxon>
        <taxon>Natribaculum</taxon>
    </lineage>
</organism>
<feature type="domain" description="AMP-binding enzyme C-terminal" evidence="5">
    <location>
        <begin position="413"/>
        <end position="488"/>
    </location>
</feature>
<evidence type="ECO:0000259" key="4">
    <source>
        <dbReference type="Pfam" id="PF00501"/>
    </source>
</evidence>
<gene>
    <name evidence="6" type="ORF">ACFOZ7_16030</name>
</gene>
<feature type="compositionally biased region" description="Basic and acidic residues" evidence="3">
    <location>
        <begin position="493"/>
        <end position="512"/>
    </location>
</feature>
<evidence type="ECO:0000313" key="7">
    <source>
        <dbReference type="Proteomes" id="UP001595821"/>
    </source>
</evidence>
<feature type="domain" description="AMP-dependent synthetase/ligase" evidence="4">
    <location>
        <begin position="7"/>
        <end position="363"/>
    </location>
</feature>
<dbReference type="PANTHER" id="PTHR43201:SF5">
    <property type="entry name" value="MEDIUM-CHAIN ACYL-COA LIGASE ACSF2, MITOCHONDRIAL"/>
    <property type="match status" value="1"/>
</dbReference>
<dbReference type="InterPro" id="IPR045851">
    <property type="entry name" value="AMP-bd_C_sf"/>
</dbReference>
<proteinExistence type="inferred from homology"/>
<evidence type="ECO:0000256" key="1">
    <source>
        <dbReference type="ARBA" id="ARBA00006432"/>
    </source>
</evidence>
<dbReference type="AlphaFoldDB" id="A0ABD5P2L0"/>
<feature type="region of interest" description="Disordered" evidence="3">
    <location>
        <begin position="487"/>
        <end position="512"/>
    </location>
</feature>
<reference evidence="6 7" key="1">
    <citation type="journal article" date="2014" name="Int. J. Syst. Evol. Microbiol.">
        <title>Complete genome sequence of Corynebacterium casei LMG S-19264T (=DSM 44701T), isolated from a smear-ripened cheese.</title>
        <authorList>
            <consortium name="US DOE Joint Genome Institute (JGI-PGF)"/>
            <person name="Walter F."/>
            <person name="Albersmeier A."/>
            <person name="Kalinowski J."/>
            <person name="Ruckert C."/>
        </authorList>
    </citation>
    <scope>NUCLEOTIDE SEQUENCE [LARGE SCALE GENOMIC DNA]</scope>
    <source>
        <strain evidence="6 7">IBRC-M 10912</strain>
    </source>
</reference>
<dbReference type="Gene3D" id="3.30.300.30">
    <property type="match status" value="1"/>
</dbReference>
<keyword evidence="2" id="KW-0436">Ligase</keyword>
<dbReference type="Proteomes" id="UP001595821">
    <property type="component" value="Unassembled WGS sequence"/>
</dbReference>
<dbReference type="Pfam" id="PF13193">
    <property type="entry name" value="AMP-binding_C"/>
    <property type="match status" value="1"/>
</dbReference>
<dbReference type="PANTHER" id="PTHR43201">
    <property type="entry name" value="ACYL-COA SYNTHETASE"/>
    <property type="match status" value="1"/>
</dbReference>
<dbReference type="InterPro" id="IPR025110">
    <property type="entry name" value="AMP-bd_C"/>
</dbReference>
<evidence type="ECO:0000256" key="3">
    <source>
        <dbReference type="SAM" id="MobiDB-lite"/>
    </source>
</evidence>
<evidence type="ECO:0000259" key="5">
    <source>
        <dbReference type="Pfam" id="PF13193"/>
    </source>
</evidence>
<dbReference type="Pfam" id="PF00501">
    <property type="entry name" value="AMP-binding"/>
    <property type="match status" value="1"/>
</dbReference>
<evidence type="ECO:0000313" key="6">
    <source>
        <dbReference type="EMBL" id="MFC4248422.1"/>
    </source>
</evidence>
<dbReference type="RefSeq" id="WP_246972268.1">
    <property type="nucleotide sequence ID" value="NZ_CP095397.1"/>
</dbReference>
<comment type="similarity">
    <text evidence="1">Belongs to the ATP-dependent AMP-binding enzyme family.</text>
</comment>
<dbReference type="GeneID" id="71852920"/>
<protein>
    <submittedName>
        <fullName evidence="6">Class I adenylate-forming enzyme family protein</fullName>
    </submittedName>
</protein>
<dbReference type="SUPFAM" id="SSF56801">
    <property type="entry name" value="Acetyl-CoA synthetase-like"/>
    <property type="match status" value="1"/>
</dbReference>
<dbReference type="InterPro" id="IPR000873">
    <property type="entry name" value="AMP-dep_synth/lig_dom"/>
</dbReference>
<evidence type="ECO:0000256" key="2">
    <source>
        <dbReference type="ARBA" id="ARBA00022598"/>
    </source>
</evidence>
<dbReference type="Gene3D" id="3.40.50.12780">
    <property type="entry name" value="N-terminal domain of ligase-like"/>
    <property type="match status" value="1"/>
</dbReference>